<accession>A0A5B0NUP2</accession>
<gene>
    <name evidence="1" type="ORF">PGTUg99_014301</name>
</gene>
<evidence type="ECO:0000313" key="2">
    <source>
        <dbReference type="Proteomes" id="UP000325313"/>
    </source>
</evidence>
<dbReference type="Proteomes" id="UP000325313">
    <property type="component" value="Unassembled WGS sequence"/>
</dbReference>
<protein>
    <submittedName>
        <fullName evidence="1">Uncharacterized protein</fullName>
    </submittedName>
</protein>
<proteinExistence type="predicted"/>
<dbReference type="EMBL" id="VDEP01000382">
    <property type="protein sequence ID" value="KAA1091810.1"/>
    <property type="molecule type" value="Genomic_DNA"/>
</dbReference>
<evidence type="ECO:0000313" key="1">
    <source>
        <dbReference type="EMBL" id="KAA1091810.1"/>
    </source>
</evidence>
<comment type="caution">
    <text evidence="1">The sequence shown here is derived from an EMBL/GenBank/DDBJ whole genome shotgun (WGS) entry which is preliminary data.</text>
</comment>
<sequence>MPERAEKVLIILAGIRGASRLSPKPPPTLRRKPRGVTFLAAALDVHFLDRDRLGGCAAQNQEVAHLGPIAARLLVDTDMIETGMMSVRNMRILTVAPVASAPEDGVILKIPEDVPLVAKWLPSKPANGVSKKIAFT</sequence>
<organism evidence="1 2">
    <name type="scientific">Puccinia graminis f. sp. tritici</name>
    <dbReference type="NCBI Taxonomy" id="56615"/>
    <lineage>
        <taxon>Eukaryota</taxon>
        <taxon>Fungi</taxon>
        <taxon>Dikarya</taxon>
        <taxon>Basidiomycota</taxon>
        <taxon>Pucciniomycotina</taxon>
        <taxon>Pucciniomycetes</taxon>
        <taxon>Pucciniales</taxon>
        <taxon>Pucciniaceae</taxon>
        <taxon>Puccinia</taxon>
    </lineage>
</organism>
<dbReference type="AlphaFoldDB" id="A0A5B0NUP2"/>
<reference evidence="1 2" key="1">
    <citation type="submission" date="2019-05" db="EMBL/GenBank/DDBJ databases">
        <title>Emergence of the Ug99 lineage of the wheat stem rust pathogen through somatic hybridization.</title>
        <authorList>
            <person name="Li F."/>
            <person name="Upadhyaya N.M."/>
            <person name="Sperschneider J."/>
            <person name="Matny O."/>
            <person name="Nguyen-Phuc H."/>
            <person name="Mago R."/>
            <person name="Raley C."/>
            <person name="Miller M.E."/>
            <person name="Silverstein K.A.T."/>
            <person name="Henningsen E."/>
            <person name="Hirsch C.D."/>
            <person name="Visser B."/>
            <person name="Pretorius Z.A."/>
            <person name="Steffenson B.J."/>
            <person name="Schwessinger B."/>
            <person name="Dodds P.N."/>
            <person name="Figueroa M."/>
        </authorList>
    </citation>
    <scope>NUCLEOTIDE SEQUENCE [LARGE SCALE GENOMIC DNA]</scope>
    <source>
        <strain evidence="1 2">Ug99</strain>
    </source>
</reference>
<name>A0A5B0NUP2_PUCGR</name>